<comment type="caution">
    <text evidence="2">The sequence shown here is derived from an EMBL/GenBank/DDBJ whole genome shotgun (WGS) entry which is preliminary data.</text>
</comment>
<evidence type="ECO:0000313" key="3">
    <source>
        <dbReference type="Proteomes" id="UP001186944"/>
    </source>
</evidence>
<evidence type="ECO:0000256" key="1">
    <source>
        <dbReference type="SAM" id="MobiDB-lite"/>
    </source>
</evidence>
<proteinExistence type="predicted"/>
<protein>
    <submittedName>
        <fullName evidence="2">Uncharacterized protein</fullName>
    </submittedName>
</protein>
<keyword evidence="3" id="KW-1185">Reference proteome</keyword>
<organism evidence="2 3">
    <name type="scientific">Pinctada imbricata</name>
    <name type="common">Atlantic pearl-oyster</name>
    <name type="synonym">Pinctada martensii</name>
    <dbReference type="NCBI Taxonomy" id="66713"/>
    <lineage>
        <taxon>Eukaryota</taxon>
        <taxon>Metazoa</taxon>
        <taxon>Spiralia</taxon>
        <taxon>Lophotrochozoa</taxon>
        <taxon>Mollusca</taxon>
        <taxon>Bivalvia</taxon>
        <taxon>Autobranchia</taxon>
        <taxon>Pteriomorphia</taxon>
        <taxon>Pterioida</taxon>
        <taxon>Pterioidea</taxon>
        <taxon>Pteriidae</taxon>
        <taxon>Pinctada</taxon>
    </lineage>
</organism>
<dbReference type="AlphaFoldDB" id="A0AA89BJY2"/>
<gene>
    <name evidence="2" type="ORF">FSP39_003969</name>
</gene>
<feature type="region of interest" description="Disordered" evidence="1">
    <location>
        <begin position="1"/>
        <end position="35"/>
    </location>
</feature>
<feature type="compositionally biased region" description="Basic and acidic residues" evidence="1">
    <location>
        <begin position="102"/>
        <end position="111"/>
    </location>
</feature>
<dbReference type="Proteomes" id="UP001186944">
    <property type="component" value="Unassembled WGS sequence"/>
</dbReference>
<accession>A0AA89BJY2</accession>
<dbReference type="EMBL" id="VSWD01000013">
    <property type="protein sequence ID" value="KAK3083842.1"/>
    <property type="molecule type" value="Genomic_DNA"/>
</dbReference>
<evidence type="ECO:0000313" key="2">
    <source>
        <dbReference type="EMBL" id="KAK3083842.1"/>
    </source>
</evidence>
<feature type="compositionally biased region" description="Basic and acidic residues" evidence="1">
    <location>
        <begin position="118"/>
        <end position="129"/>
    </location>
</feature>
<feature type="region of interest" description="Disordered" evidence="1">
    <location>
        <begin position="102"/>
        <end position="134"/>
    </location>
</feature>
<sequence>MKQYRDKHVTLTKQQRKPDAEEAAETPNFAPFPDPYGQRLKQQACSIAENCDFFAVIPFEKENENGDSHKRSPVEFDNMRTFSMKDRGKNLNLAPVRDSTELKLKRTKSTDNKAVPRRRCESKNTKTEKPITVPQKPYTSFSQYLNLVIPKTTLHRTNIKLDIDSPRENSTAKFDSKRNPHVPRRRKSSTDSELAVNLDLPLKRASSLGSNRASELRLSRTSTYIKEINISQDVGATSPTHAKHAPLNVNRYRMSGQRYKFASGIRASLSSTEISRSLASPSYNISKSCDTEIKMDVDNVKQNRVLPSPLKPFSIRGRTCKNDDQLTIIYRLQKEKERTERSQLAVK</sequence>
<feature type="region of interest" description="Disordered" evidence="1">
    <location>
        <begin position="164"/>
        <end position="193"/>
    </location>
</feature>
<reference evidence="2" key="1">
    <citation type="submission" date="2019-08" db="EMBL/GenBank/DDBJ databases">
        <title>The improved chromosome-level genome for the pearl oyster Pinctada fucata martensii using PacBio sequencing and Hi-C.</title>
        <authorList>
            <person name="Zheng Z."/>
        </authorList>
    </citation>
    <scope>NUCLEOTIDE SEQUENCE</scope>
    <source>
        <strain evidence="2">ZZ-2019</strain>
        <tissue evidence="2">Adductor muscle</tissue>
    </source>
</reference>
<name>A0AA89BJY2_PINIB</name>